<dbReference type="AlphaFoldDB" id="A0A699S5B3"/>
<dbReference type="EMBL" id="BKCJ011137969">
    <property type="protein sequence ID" value="GFC92505.1"/>
    <property type="molecule type" value="Genomic_DNA"/>
</dbReference>
<comment type="caution">
    <text evidence="2">The sequence shown here is derived from an EMBL/GenBank/DDBJ whole genome shotgun (WGS) entry which is preliminary data.</text>
</comment>
<evidence type="ECO:0000313" key="2">
    <source>
        <dbReference type="EMBL" id="GFC92505.1"/>
    </source>
</evidence>
<accession>A0A699S5B3</accession>
<proteinExistence type="predicted"/>
<protein>
    <submittedName>
        <fullName evidence="2">Ribonuclease H-like domain-containing protein</fullName>
    </submittedName>
</protein>
<evidence type="ECO:0000259" key="1">
    <source>
        <dbReference type="Pfam" id="PF07727"/>
    </source>
</evidence>
<reference evidence="2" key="1">
    <citation type="journal article" date="2019" name="Sci. Rep.">
        <title>Draft genome of Tanacetum cinerariifolium, the natural source of mosquito coil.</title>
        <authorList>
            <person name="Yamashiro T."/>
            <person name="Shiraishi A."/>
            <person name="Satake H."/>
            <person name="Nakayama K."/>
        </authorList>
    </citation>
    <scope>NUCLEOTIDE SEQUENCE</scope>
</reference>
<feature type="domain" description="Reverse transcriptase Ty1/copia-type" evidence="1">
    <location>
        <begin position="2"/>
        <end position="81"/>
    </location>
</feature>
<feature type="non-terminal residue" evidence="2">
    <location>
        <position position="175"/>
    </location>
</feature>
<sequence>MWLFRHKYHVDGSLSRYKDRLVANGSSQQFGVDCGDTFSPVIKLATIRTILSVALSRNWPIHQLDVKNAFLNGKLSKTVYITWILVSRPPNVNVVLSMWLFRHKYHVDGSLSRYKDRLVANGSSQQFGVDCGDTFSSVIKLATIRTILSVALSRNWPIHQLDVKNAFLNGKLSKT</sequence>
<name>A0A699S5B3_TANCI</name>
<dbReference type="InterPro" id="IPR013103">
    <property type="entry name" value="RVT_2"/>
</dbReference>
<dbReference type="Pfam" id="PF07727">
    <property type="entry name" value="RVT_2"/>
    <property type="match status" value="2"/>
</dbReference>
<feature type="domain" description="Reverse transcriptase Ty1/copia-type" evidence="1">
    <location>
        <begin position="82"/>
        <end position="174"/>
    </location>
</feature>
<organism evidence="2">
    <name type="scientific">Tanacetum cinerariifolium</name>
    <name type="common">Dalmatian daisy</name>
    <name type="synonym">Chrysanthemum cinerariifolium</name>
    <dbReference type="NCBI Taxonomy" id="118510"/>
    <lineage>
        <taxon>Eukaryota</taxon>
        <taxon>Viridiplantae</taxon>
        <taxon>Streptophyta</taxon>
        <taxon>Embryophyta</taxon>
        <taxon>Tracheophyta</taxon>
        <taxon>Spermatophyta</taxon>
        <taxon>Magnoliopsida</taxon>
        <taxon>eudicotyledons</taxon>
        <taxon>Gunneridae</taxon>
        <taxon>Pentapetalae</taxon>
        <taxon>asterids</taxon>
        <taxon>campanulids</taxon>
        <taxon>Asterales</taxon>
        <taxon>Asteraceae</taxon>
        <taxon>Asteroideae</taxon>
        <taxon>Anthemideae</taxon>
        <taxon>Anthemidinae</taxon>
        <taxon>Tanacetum</taxon>
    </lineage>
</organism>
<gene>
    <name evidence="2" type="ORF">Tci_864475</name>
</gene>